<comment type="caution">
    <text evidence="1">The sequence shown here is derived from an EMBL/GenBank/DDBJ whole genome shotgun (WGS) entry which is preliminary data.</text>
</comment>
<keyword evidence="2" id="KW-1185">Reference proteome</keyword>
<gene>
    <name evidence="1" type="ORF">ABGN05_08565</name>
</gene>
<name>A0ABV3SGP4_9HYPH</name>
<accession>A0ABV3SGP4</accession>
<sequence>MAEVRIDNLDGVTLYCVKLRQLPAAIEHSGLQFQLLEALSPSVFDQTDVGLLLDELQRLYAVASTPVRREIGDVTLALTAVEAPCRIVLNPY</sequence>
<organism evidence="1 2">
    <name type="scientific">Aquibium pacificus</name>
    <dbReference type="NCBI Taxonomy" id="3153579"/>
    <lineage>
        <taxon>Bacteria</taxon>
        <taxon>Pseudomonadati</taxon>
        <taxon>Pseudomonadota</taxon>
        <taxon>Alphaproteobacteria</taxon>
        <taxon>Hyphomicrobiales</taxon>
        <taxon>Phyllobacteriaceae</taxon>
        <taxon>Aquibium</taxon>
    </lineage>
</organism>
<evidence type="ECO:0000313" key="2">
    <source>
        <dbReference type="Proteomes" id="UP001556692"/>
    </source>
</evidence>
<evidence type="ECO:0000313" key="1">
    <source>
        <dbReference type="EMBL" id="MEX0405711.1"/>
    </source>
</evidence>
<proteinExistence type="predicted"/>
<dbReference type="EMBL" id="JBDPGJ010000002">
    <property type="protein sequence ID" value="MEX0405711.1"/>
    <property type="molecule type" value="Genomic_DNA"/>
</dbReference>
<dbReference type="RefSeq" id="WP_367953596.1">
    <property type="nucleotide sequence ID" value="NZ_JBDPGJ010000002.1"/>
</dbReference>
<dbReference type="Proteomes" id="UP001556692">
    <property type="component" value="Unassembled WGS sequence"/>
</dbReference>
<reference evidence="1 2" key="1">
    <citation type="submission" date="2024-05" db="EMBL/GenBank/DDBJ databases">
        <authorList>
            <person name="Jiang F."/>
        </authorList>
    </citation>
    <scope>NUCLEOTIDE SEQUENCE [LARGE SCALE GENOMIC DNA]</scope>
    <source>
        <strain evidence="1 2">LZ166</strain>
    </source>
</reference>
<protein>
    <submittedName>
        <fullName evidence="1">Uncharacterized protein</fullName>
    </submittedName>
</protein>